<dbReference type="EMBL" id="GGEC01064107">
    <property type="protein sequence ID" value="MBX44591.1"/>
    <property type="molecule type" value="Transcribed_RNA"/>
</dbReference>
<organism evidence="1">
    <name type="scientific">Rhizophora mucronata</name>
    <name type="common">Asiatic mangrove</name>
    <dbReference type="NCBI Taxonomy" id="61149"/>
    <lineage>
        <taxon>Eukaryota</taxon>
        <taxon>Viridiplantae</taxon>
        <taxon>Streptophyta</taxon>
        <taxon>Embryophyta</taxon>
        <taxon>Tracheophyta</taxon>
        <taxon>Spermatophyta</taxon>
        <taxon>Magnoliopsida</taxon>
        <taxon>eudicotyledons</taxon>
        <taxon>Gunneridae</taxon>
        <taxon>Pentapetalae</taxon>
        <taxon>rosids</taxon>
        <taxon>fabids</taxon>
        <taxon>Malpighiales</taxon>
        <taxon>Rhizophoraceae</taxon>
        <taxon>Rhizophora</taxon>
    </lineage>
</organism>
<proteinExistence type="predicted"/>
<accession>A0A2P2NQA3</accession>
<dbReference type="AlphaFoldDB" id="A0A2P2NQA3"/>
<reference evidence="1" key="1">
    <citation type="submission" date="2018-02" db="EMBL/GenBank/DDBJ databases">
        <title>Rhizophora mucronata_Transcriptome.</title>
        <authorList>
            <person name="Meera S.P."/>
            <person name="Sreeshan A."/>
            <person name="Augustine A."/>
        </authorList>
    </citation>
    <scope>NUCLEOTIDE SEQUENCE</scope>
    <source>
        <tissue evidence="1">Leaf</tissue>
    </source>
</reference>
<protein>
    <submittedName>
        <fullName evidence="1">Uncharacterized protein</fullName>
    </submittedName>
</protein>
<sequence>MQLLQITIQINTTCWGELPGYDMQWDTKGVQSSNSSKDLIKT</sequence>
<name>A0A2P2NQA3_RHIMU</name>
<evidence type="ECO:0000313" key="1">
    <source>
        <dbReference type="EMBL" id="MBX44591.1"/>
    </source>
</evidence>